<dbReference type="CDD" id="cd00586">
    <property type="entry name" value="4HBT"/>
    <property type="match status" value="1"/>
</dbReference>
<dbReference type="Proteomes" id="UP000198964">
    <property type="component" value="Unassembled WGS sequence"/>
</dbReference>
<keyword evidence="4" id="KW-1185">Reference proteome</keyword>
<dbReference type="InterPro" id="IPR006684">
    <property type="entry name" value="YbgC/YbaW"/>
</dbReference>
<dbReference type="Pfam" id="PF13279">
    <property type="entry name" value="4HBT_2"/>
    <property type="match status" value="1"/>
</dbReference>
<evidence type="ECO:0000313" key="4">
    <source>
        <dbReference type="Proteomes" id="UP000198964"/>
    </source>
</evidence>
<dbReference type="PANTHER" id="PTHR31793">
    <property type="entry name" value="4-HYDROXYBENZOYL-COA THIOESTERASE FAMILY MEMBER"/>
    <property type="match status" value="1"/>
</dbReference>
<name>A0A1I2KLZ8_9BACT</name>
<dbReference type="PIRSF" id="PIRSF003230">
    <property type="entry name" value="YbgC"/>
    <property type="match status" value="1"/>
</dbReference>
<dbReference type="RefSeq" id="WP_093921226.1">
    <property type="nucleotide sequence ID" value="NZ_FONW01000012.1"/>
</dbReference>
<evidence type="ECO:0000313" key="3">
    <source>
        <dbReference type="EMBL" id="SFF67260.1"/>
    </source>
</evidence>
<comment type="similarity">
    <text evidence="1">Belongs to the 4-hydroxybenzoyl-CoA thioesterase family.</text>
</comment>
<dbReference type="PANTHER" id="PTHR31793:SF27">
    <property type="entry name" value="NOVEL THIOESTERASE SUPERFAMILY DOMAIN AND SAPOSIN A-TYPE DOMAIN CONTAINING PROTEIN (0610012H03RIK)"/>
    <property type="match status" value="1"/>
</dbReference>
<gene>
    <name evidence="3" type="ORF">SAMN05216283_11286</name>
</gene>
<dbReference type="AlphaFoldDB" id="A0A1I2KLZ8"/>
<organism evidence="3 4">
    <name type="scientific">Sunxiuqinia elliptica</name>
    <dbReference type="NCBI Taxonomy" id="655355"/>
    <lineage>
        <taxon>Bacteria</taxon>
        <taxon>Pseudomonadati</taxon>
        <taxon>Bacteroidota</taxon>
        <taxon>Bacteroidia</taxon>
        <taxon>Marinilabiliales</taxon>
        <taxon>Prolixibacteraceae</taxon>
        <taxon>Sunxiuqinia</taxon>
    </lineage>
</organism>
<dbReference type="InterPro" id="IPR029069">
    <property type="entry name" value="HotDog_dom_sf"/>
</dbReference>
<dbReference type="NCBIfam" id="TIGR00051">
    <property type="entry name" value="YbgC/FadM family acyl-CoA thioesterase"/>
    <property type="match status" value="1"/>
</dbReference>
<evidence type="ECO:0000256" key="1">
    <source>
        <dbReference type="ARBA" id="ARBA00005953"/>
    </source>
</evidence>
<dbReference type="InterPro" id="IPR050563">
    <property type="entry name" value="4-hydroxybenzoyl-CoA_TE"/>
</dbReference>
<reference evidence="3 4" key="1">
    <citation type="submission" date="2016-10" db="EMBL/GenBank/DDBJ databases">
        <authorList>
            <person name="de Groot N.N."/>
        </authorList>
    </citation>
    <scope>NUCLEOTIDE SEQUENCE [LARGE SCALE GENOMIC DNA]</scope>
    <source>
        <strain evidence="3 4">CGMCC 1.9156</strain>
    </source>
</reference>
<sequence length="140" mass="16709">MKNYFVHHIQLRPRYGEVDQMGYVYHANYVTYCHQARTELLRQFGIEDHQLEEHNIMLPVISMDLRYHKPAGYDELLTVKTSLKEEPRTRFSFQFEFRNEQNELICSANCSTAIVDRLTRKPMRAPALIKQAFNKIEMVR</sequence>
<proteinExistence type="inferred from homology"/>
<protein>
    <submittedName>
        <fullName evidence="3">Acyl-CoA thioester hydrolase</fullName>
    </submittedName>
</protein>
<dbReference type="Gene3D" id="3.10.129.10">
    <property type="entry name" value="Hotdog Thioesterase"/>
    <property type="match status" value="1"/>
</dbReference>
<dbReference type="GO" id="GO:0047617">
    <property type="term" value="F:fatty acyl-CoA hydrolase activity"/>
    <property type="evidence" value="ECO:0007669"/>
    <property type="project" value="TreeGrafter"/>
</dbReference>
<dbReference type="STRING" id="655355.SAMN05216283_11286"/>
<dbReference type="SUPFAM" id="SSF54637">
    <property type="entry name" value="Thioesterase/thiol ester dehydrase-isomerase"/>
    <property type="match status" value="1"/>
</dbReference>
<dbReference type="EMBL" id="FONW01000012">
    <property type="protein sequence ID" value="SFF67260.1"/>
    <property type="molecule type" value="Genomic_DNA"/>
</dbReference>
<keyword evidence="2 3" id="KW-0378">Hydrolase</keyword>
<accession>A0A1I2KLZ8</accession>
<evidence type="ECO:0000256" key="2">
    <source>
        <dbReference type="ARBA" id="ARBA00022801"/>
    </source>
</evidence>